<proteinExistence type="predicted"/>
<accession>A0A178J978</accession>
<dbReference type="Proteomes" id="UP001150001">
    <property type="component" value="Unassembled WGS sequence"/>
</dbReference>
<dbReference type="EMBL" id="JAPFIT010000010">
    <property type="protein sequence ID" value="MDC5739009.1"/>
    <property type="molecule type" value="Genomic_DNA"/>
</dbReference>
<dbReference type="EMBL" id="LUAX01000007">
    <property type="protein sequence ID" value="OAM98147.1"/>
    <property type="molecule type" value="Genomic_DNA"/>
</dbReference>
<dbReference type="RefSeq" id="WP_069669295.1">
    <property type="nucleotide sequence ID" value="NZ_JAPFIM010000018.1"/>
</dbReference>
<evidence type="ECO:0000313" key="2">
    <source>
        <dbReference type="EMBL" id="OAM98147.1"/>
    </source>
</evidence>
<evidence type="ECO:0000313" key="3">
    <source>
        <dbReference type="Proteomes" id="UP000094761"/>
    </source>
</evidence>
<comment type="caution">
    <text evidence="2">The sequence shown here is derived from an EMBL/GenBank/DDBJ whole genome shotgun (WGS) entry which is preliminary data.</text>
</comment>
<dbReference type="AlphaFoldDB" id="A0A178J978"/>
<reference evidence="1" key="2">
    <citation type="submission" date="2022-11" db="EMBL/GenBank/DDBJ databases">
        <title>Role of the vibriolysin VemA secreted by the emergent pathogen Vibrio europaeus in the colonization of Manila clam mucus.</title>
        <authorList>
            <person name="Martinez C."/>
            <person name="Rodriguez S."/>
            <person name="Vences A."/>
            <person name="Barja J.L."/>
            <person name="Toranzo A.E."/>
            <person name="Dubert J."/>
        </authorList>
    </citation>
    <scope>NUCLEOTIDE SEQUENCE</scope>
    <source>
        <strain evidence="1">3454</strain>
    </source>
</reference>
<dbReference type="GeneID" id="78078361"/>
<gene>
    <name evidence="2" type="ORF">AZ468_21770</name>
    <name evidence="1" type="ORF">OPW20_02965</name>
</gene>
<protein>
    <recommendedName>
        <fullName evidence="5">Chromosome partitioning protein ParA</fullName>
    </recommendedName>
</protein>
<reference evidence="2 3" key="1">
    <citation type="submission" date="2016-03" db="EMBL/GenBank/DDBJ databases">
        <title>Draft genome sequence of the Vibrio tubiashii subs. europaeus.</title>
        <authorList>
            <person name="Spinard E."/>
            <person name="Dubert J."/>
            <person name="Nelson D.R."/>
            <person name="Barja J.L."/>
        </authorList>
    </citation>
    <scope>NUCLEOTIDE SEQUENCE [LARGE SCALE GENOMIC DNA]</scope>
    <source>
        <strain evidence="3">PP-638</strain>
        <strain evidence="2">PP2-638</strain>
    </source>
</reference>
<evidence type="ECO:0000313" key="4">
    <source>
        <dbReference type="Proteomes" id="UP001150001"/>
    </source>
</evidence>
<evidence type="ECO:0008006" key="5">
    <source>
        <dbReference type="Google" id="ProtNLM"/>
    </source>
</evidence>
<organism evidence="2 3">
    <name type="scientific">Vibrio europaeus</name>
    <dbReference type="NCBI Taxonomy" id="300876"/>
    <lineage>
        <taxon>Bacteria</taxon>
        <taxon>Pseudomonadati</taxon>
        <taxon>Pseudomonadota</taxon>
        <taxon>Gammaproteobacteria</taxon>
        <taxon>Vibrionales</taxon>
        <taxon>Vibrionaceae</taxon>
        <taxon>Vibrio</taxon>
        <taxon>Vibrio oreintalis group</taxon>
    </lineage>
</organism>
<dbReference type="OrthoDB" id="5592666at2"/>
<dbReference type="Proteomes" id="UP000094761">
    <property type="component" value="Unassembled WGS sequence"/>
</dbReference>
<sequence length="489" mass="54633">MNLKLIAVVSLSAGVVACGGGGDEGSSSSTTTPQTRSIKGVAIDGYISGATAFIDLNYNGKLDSGEPSAITNKEGSYSLSLAGANSDCIDFAPVVVDVPVGAIDADNPSTPITEPYKLVFPPAMTLSSEHEIKSTTPLTTVLWNQIQADLHQGGITSCTALKEAVNTQSKVIQNVKQADLRLAGEYNIAVESLYGDFIKNQNKELYDLAQNMMPALRKSYLETKALQQANPNAQQAYVDYYWQYWDKDKNQKVDKWFKVKMVMTDSKLTQTRHEVSSDLEREIQLLTQYERNSKKSAGLYYDKEAQIYDWNVSGRGDYTCRITENIEQLVQPNSLTTYKVSNASSSTESDWNSCVNKNVGENYSQNLEVKVVNNYRDGQLRFQHNFLYNKNIPYAAWVNIDGQLDNFSRSTLDALNYLSTDFDDNSDYGASSWWRSKHQQIAITPFKYNGIDITRYSNGSWWKNTHYHNGTTRSECSKDSGVSWTTNCS</sequence>
<name>A0A178J978_9VIBR</name>
<evidence type="ECO:0000313" key="1">
    <source>
        <dbReference type="EMBL" id="MDC5739009.1"/>
    </source>
</evidence>
<dbReference type="PROSITE" id="PS51257">
    <property type="entry name" value="PROKAR_LIPOPROTEIN"/>
    <property type="match status" value="1"/>
</dbReference>
<keyword evidence="4" id="KW-1185">Reference proteome</keyword>